<dbReference type="InterPro" id="IPR020846">
    <property type="entry name" value="MFS_dom"/>
</dbReference>
<accession>A0A7L4YL57</accession>
<evidence type="ECO:0000256" key="7">
    <source>
        <dbReference type="ARBA" id="ARBA00023136"/>
    </source>
</evidence>
<dbReference type="AlphaFoldDB" id="A0A7L4YL57"/>
<keyword evidence="6 8" id="KW-1133">Transmembrane helix</keyword>
<evidence type="ECO:0000313" key="11">
    <source>
        <dbReference type="Proteomes" id="UP000463857"/>
    </source>
</evidence>
<keyword evidence="7 8" id="KW-0472">Membrane</keyword>
<dbReference type="Proteomes" id="UP000463857">
    <property type="component" value="Chromosome"/>
</dbReference>
<feature type="domain" description="Major facilitator superfamily (MFS) profile" evidence="9">
    <location>
        <begin position="26"/>
        <end position="511"/>
    </location>
</feature>
<keyword evidence="4" id="KW-1003">Cell membrane</keyword>
<comment type="similarity">
    <text evidence="2">Belongs to the major facilitator superfamily. TCR/Tet family.</text>
</comment>
<dbReference type="InterPro" id="IPR011701">
    <property type="entry name" value="MFS"/>
</dbReference>
<dbReference type="PROSITE" id="PS00216">
    <property type="entry name" value="SUGAR_TRANSPORT_1"/>
    <property type="match status" value="1"/>
</dbReference>
<gene>
    <name evidence="10" type="ORF">EK0264_02595</name>
</gene>
<feature type="transmembrane region" description="Helical" evidence="8">
    <location>
        <begin position="213"/>
        <end position="232"/>
    </location>
</feature>
<dbReference type="GO" id="GO:0005886">
    <property type="term" value="C:plasma membrane"/>
    <property type="evidence" value="ECO:0007669"/>
    <property type="project" value="UniProtKB-SubCell"/>
</dbReference>
<feature type="transmembrane region" description="Helical" evidence="8">
    <location>
        <begin position="238"/>
        <end position="260"/>
    </location>
</feature>
<dbReference type="OrthoDB" id="7375466at2"/>
<evidence type="ECO:0000256" key="2">
    <source>
        <dbReference type="ARBA" id="ARBA00007520"/>
    </source>
</evidence>
<feature type="transmembrane region" description="Helical" evidence="8">
    <location>
        <begin position="345"/>
        <end position="362"/>
    </location>
</feature>
<feature type="transmembrane region" description="Helical" evidence="8">
    <location>
        <begin position="316"/>
        <end position="338"/>
    </location>
</feature>
<dbReference type="GO" id="GO:0022857">
    <property type="term" value="F:transmembrane transporter activity"/>
    <property type="evidence" value="ECO:0007669"/>
    <property type="project" value="InterPro"/>
</dbReference>
<reference evidence="10 11" key="1">
    <citation type="journal article" date="2018" name="Int. J. Syst. Evol. Microbiol.">
        <title>Epidermidibacterium keratini gen. nov., sp. nov., a member of the family Sporichthyaceae, isolated from keratin epidermis.</title>
        <authorList>
            <person name="Lee D.G."/>
            <person name="Trujillo M.E."/>
            <person name="Kang S."/>
            <person name="Nam J.J."/>
            <person name="Kim Y.J."/>
        </authorList>
    </citation>
    <scope>NUCLEOTIDE SEQUENCE [LARGE SCALE GENOMIC DNA]</scope>
    <source>
        <strain evidence="10 11">EPI-7</strain>
    </source>
</reference>
<evidence type="ECO:0000256" key="4">
    <source>
        <dbReference type="ARBA" id="ARBA00022475"/>
    </source>
</evidence>
<keyword evidence="11" id="KW-1185">Reference proteome</keyword>
<dbReference type="EMBL" id="CP047156">
    <property type="protein sequence ID" value="QHB99286.1"/>
    <property type="molecule type" value="Genomic_DNA"/>
</dbReference>
<dbReference type="NCBIfam" id="TIGR00711">
    <property type="entry name" value="efflux_EmrB"/>
    <property type="match status" value="1"/>
</dbReference>
<evidence type="ECO:0000256" key="6">
    <source>
        <dbReference type="ARBA" id="ARBA00022989"/>
    </source>
</evidence>
<dbReference type="KEGG" id="eke:EK0264_02595"/>
<evidence type="ECO:0000256" key="1">
    <source>
        <dbReference type="ARBA" id="ARBA00004651"/>
    </source>
</evidence>
<proteinExistence type="inferred from homology"/>
<dbReference type="InParanoid" id="A0A7L4YL57"/>
<feature type="transmembrane region" description="Helical" evidence="8">
    <location>
        <begin position="91"/>
        <end position="114"/>
    </location>
</feature>
<evidence type="ECO:0000256" key="5">
    <source>
        <dbReference type="ARBA" id="ARBA00022692"/>
    </source>
</evidence>
<keyword evidence="5 8" id="KW-0812">Transmembrane</keyword>
<protein>
    <submittedName>
        <fullName evidence="10">DHA2 family efflux MFS transporter permease subunit</fullName>
    </submittedName>
</protein>
<comment type="subcellular location">
    <subcellularLocation>
        <location evidence="1">Cell membrane</location>
        <topology evidence="1">Multi-pass membrane protein</topology>
    </subcellularLocation>
</comment>
<feature type="transmembrane region" description="Helical" evidence="8">
    <location>
        <begin position="281"/>
        <end position="304"/>
    </location>
</feature>
<dbReference type="PANTHER" id="PTHR23501">
    <property type="entry name" value="MAJOR FACILITATOR SUPERFAMILY"/>
    <property type="match status" value="1"/>
</dbReference>
<dbReference type="Pfam" id="PF07690">
    <property type="entry name" value="MFS_1"/>
    <property type="match status" value="1"/>
</dbReference>
<dbReference type="PANTHER" id="PTHR23501:SF197">
    <property type="entry name" value="COMD"/>
    <property type="match status" value="1"/>
</dbReference>
<evidence type="ECO:0000256" key="8">
    <source>
        <dbReference type="SAM" id="Phobius"/>
    </source>
</evidence>
<keyword evidence="3" id="KW-0813">Transport</keyword>
<feature type="transmembrane region" description="Helical" evidence="8">
    <location>
        <begin position="179"/>
        <end position="201"/>
    </location>
</feature>
<feature type="transmembrane region" description="Helical" evidence="8">
    <location>
        <begin position="60"/>
        <end position="79"/>
    </location>
</feature>
<dbReference type="PRINTS" id="PR01036">
    <property type="entry name" value="TCRTETB"/>
</dbReference>
<dbReference type="PROSITE" id="PS50850">
    <property type="entry name" value="MFS"/>
    <property type="match status" value="1"/>
</dbReference>
<dbReference type="InterPro" id="IPR036259">
    <property type="entry name" value="MFS_trans_sf"/>
</dbReference>
<dbReference type="RefSeq" id="WP_159542609.1">
    <property type="nucleotide sequence ID" value="NZ_CP047156.1"/>
</dbReference>
<feature type="transmembrane region" description="Helical" evidence="8">
    <location>
        <begin position="374"/>
        <end position="395"/>
    </location>
</feature>
<evidence type="ECO:0000256" key="3">
    <source>
        <dbReference type="ARBA" id="ARBA00022448"/>
    </source>
</evidence>
<sequence length="704" mass="74720">MARAETDTAGSEPQEKFQLAPAQRRVFVGLMLGMFVASVSQTIVGPAMPRIVAELGGIDHYSWVATAAMLVSAITVPTVGKLSDIYGRRPFYLAGILVFLTGSLVCGLAQNFWILVAGRAIQGMGMGTLMPLSQTIIGDIVPARFRGKYQGLMGAVFGVTSVAGPIAGGAITDQFGWRWLFYATLPIGLIAFFFIMRFLHLDHTPRKVKIDKAGIVTLSVGLVCVLLATSWGGTTYPWGSPMILGLYVVGFAVLVAFVMIERRAEEPVIPLRLFSNSIFAWSNVGNFTVSMLMFGSIIYIPIYAQGVIGVNATNSGLILMPLMLGFIVLGIGTGMMITRTGRYKEFMLAGVAILGVGVWLLTRLRYGSTAGELTVAMVVIGVGLGLVVQQYTLVIQNATARRDLGVATASSQFFRNVGSTVGIAIFGSAMTAGLTGAIARYLPPGAAEAMPEGATVGAGAVLDPAALEGLPAPVVEAVRHGLADQMHIVFLIGIPIVIAAFIATLMIRVIPLRETIAEPDEQPGGEIDSLAQTARSTRGLVPGLASGDPGERTRERLLGLQFRRLAERSQEADHPLLHAAVTQLGDGDFARGVALLERTAAMLTTSDPEVMAEQERFAVEVAHRAGDGILSPELRQELAVRASEGNGGVLDEIEPTVADRYEAVDLEKLRQASSELVATLLIDVATPDPAAPLNSTAAHPRSER</sequence>
<feature type="transmembrane region" description="Helical" evidence="8">
    <location>
        <begin position="488"/>
        <end position="507"/>
    </location>
</feature>
<feature type="transmembrane region" description="Helical" evidence="8">
    <location>
        <begin position="26"/>
        <end position="48"/>
    </location>
</feature>
<evidence type="ECO:0000313" key="10">
    <source>
        <dbReference type="EMBL" id="QHB99286.1"/>
    </source>
</evidence>
<name>A0A7L4YL57_9ACTN</name>
<organism evidence="10 11">
    <name type="scientific">Epidermidibacterium keratini</name>
    <dbReference type="NCBI Taxonomy" id="1891644"/>
    <lineage>
        <taxon>Bacteria</taxon>
        <taxon>Bacillati</taxon>
        <taxon>Actinomycetota</taxon>
        <taxon>Actinomycetes</taxon>
        <taxon>Sporichthyales</taxon>
        <taxon>Sporichthyaceae</taxon>
        <taxon>Epidermidibacterium</taxon>
    </lineage>
</organism>
<dbReference type="SUPFAM" id="SSF103473">
    <property type="entry name" value="MFS general substrate transporter"/>
    <property type="match status" value="1"/>
</dbReference>
<dbReference type="FunCoup" id="A0A7L4YL57">
    <property type="interactions" value="85"/>
</dbReference>
<dbReference type="Gene3D" id="1.20.1250.20">
    <property type="entry name" value="MFS general substrate transporter like domains"/>
    <property type="match status" value="2"/>
</dbReference>
<dbReference type="FunFam" id="1.20.1720.10:FF:000004">
    <property type="entry name" value="EmrB/QacA family drug resistance transporter"/>
    <property type="match status" value="1"/>
</dbReference>
<dbReference type="CDD" id="cd17502">
    <property type="entry name" value="MFS_Azr1_MDR_like"/>
    <property type="match status" value="1"/>
</dbReference>
<dbReference type="InterPro" id="IPR004638">
    <property type="entry name" value="EmrB-like"/>
</dbReference>
<feature type="transmembrane region" description="Helical" evidence="8">
    <location>
        <begin position="416"/>
        <end position="442"/>
    </location>
</feature>
<evidence type="ECO:0000259" key="9">
    <source>
        <dbReference type="PROSITE" id="PS50850"/>
    </source>
</evidence>
<dbReference type="InterPro" id="IPR005829">
    <property type="entry name" value="Sugar_transporter_CS"/>
</dbReference>